<proteinExistence type="predicted"/>
<feature type="non-terminal residue" evidence="1">
    <location>
        <position position="28"/>
    </location>
</feature>
<gene>
    <name evidence="1" type="ORF">METZ01_LOCUS468590</name>
</gene>
<reference evidence="1" key="1">
    <citation type="submission" date="2018-05" db="EMBL/GenBank/DDBJ databases">
        <authorList>
            <person name="Lanie J.A."/>
            <person name="Ng W.-L."/>
            <person name="Kazmierczak K.M."/>
            <person name="Andrzejewski T.M."/>
            <person name="Davidsen T.M."/>
            <person name="Wayne K.J."/>
            <person name="Tettelin H."/>
            <person name="Glass J.I."/>
            <person name="Rusch D."/>
            <person name="Podicherti R."/>
            <person name="Tsui H.-C.T."/>
            <person name="Winkler M.E."/>
        </authorList>
    </citation>
    <scope>NUCLEOTIDE SEQUENCE</scope>
</reference>
<accession>A0A383B6B8</accession>
<evidence type="ECO:0000313" key="1">
    <source>
        <dbReference type="EMBL" id="SVE15736.1"/>
    </source>
</evidence>
<organism evidence="1">
    <name type="scientific">marine metagenome</name>
    <dbReference type="NCBI Taxonomy" id="408172"/>
    <lineage>
        <taxon>unclassified sequences</taxon>
        <taxon>metagenomes</taxon>
        <taxon>ecological metagenomes</taxon>
    </lineage>
</organism>
<dbReference type="AlphaFoldDB" id="A0A383B6B8"/>
<protein>
    <submittedName>
        <fullName evidence="1">Uncharacterized protein</fullName>
    </submittedName>
</protein>
<name>A0A383B6B8_9ZZZZ</name>
<dbReference type="EMBL" id="UINC01197980">
    <property type="protein sequence ID" value="SVE15736.1"/>
    <property type="molecule type" value="Genomic_DNA"/>
</dbReference>
<sequence>MADPMMPEYNIARLATAIRVKCCIEHRL</sequence>